<sequence>MASLLVQERLLGATLGMALGLSTLVYERRSFWNSTATLAQTVSGGTLVAHPSVQVPNPIFGREAREDLAHAWNRAIDKTLGFLIMDLCSRGW</sequence>
<comment type="caution">
    <text evidence="1">The sequence shown here is derived from an EMBL/GenBank/DDBJ whole genome shotgun (WGS) entry which is preliminary data.</text>
</comment>
<keyword evidence="2" id="KW-1185">Reference proteome</keyword>
<accession>A0ACC2BFM2</accession>
<organism evidence="1 2">
    <name type="scientific">Diphasiastrum complanatum</name>
    <name type="common">Issler's clubmoss</name>
    <name type="synonym">Lycopodium complanatum</name>
    <dbReference type="NCBI Taxonomy" id="34168"/>
    <lineage>
        <taxon>Eukaryota</taxon>
        <taxon>Viridiplantae</taxon>
        <taxon>Streptophyta</taxon>
        <taxon>Embryophyta</taxon>
        <taxon>Tracheophyta</taxon>
        <taxon>Lycopodiopsida</taxon>
        <taxon>Lycopodiales</taxon>
        <taxon>Lycopodiaceae</taxon>
        <taxon>Lycopodioideae</taxon>
        <taxon>Diphasiastrum</taxon>
    </lineage>
</organism>
<evidence type="ECO:0000313" key="2">
    <source>
        <dbReference type="Proteomes" id="UP001162992"/>
    </source>
</evidence>
<evidence type="ECO:0000313" key="1">
    <source>
        <dbReference type="EMBL" id="KAJ7528569.1"/>
    </source>
</evidence>
<proteinExistence type="predicted"/>
<gene>
    <name evidence="1" type="ORF">O6H91_15G008500</name>
</gene>
<name>A0ACC2BFM2_DIPCM</name>
<reference evidence="2" key="1">
    <citation type="journal article" date="2024" name="Proc. Natl. Acad. Sci. U.S.A.">
        <title>Extraordinary preservation of gene collinearity over three hundred million years revealed in homosporous lycophytes.</title>
        <authorList>
            <person name="Li C."/>
            <person name="Wickell D."/>
            <person name="Kuo L.Y."/>
            <person name="Chen X."/>
            <person name="Nie B."/>
            <person name="Liao X."/>
            <person name="Peng D."/>
            <person name="Ji J."/>
            <person name="Jenkins J."/>
            <person name="Williams M."/>
            <person name="Shu S."/>
            <person name="Plott C."/>
            <person name="Barry K."/>
            <person name="Rajasekar S."/>
            <person name="Grimwood J."/>
            <person name="Han X."/>
            <person name="Sun S."/>
            <person name="Hou Z."/>
            <person name="He W."/>
            <person name="Dai G."/>
            <person name="Sun C."/>
            <person name="Schmutz J."/>
            <person name="Leebens-Mack J.H."/>
            <person name="Li F.W."/>
            <person name="Wang L."/>
        </authorList>
    </citation>
    <scope>NUCLEOTIDE SEQUENCE [LARGE SCALE GENOMIC DNA]</scope>
    <source>
        <strain evidence="2">cv. PW_Plant_1</strain>
    </source>
</reference>
<dbReference type="Proteomes" id="UP001162992">
    <property type="component" value="Chromosome 15"/>
</dbReference>
<protein>
    <submittedName>
        <fullName evidence="1">Uncharacterized protein</fullName>
    </submittedName>
</protein>
<dbReference type="EMBL" id="CM055106">
    <property type="protein sequence ID" value="KAJ7528569.1"/>
    <property type="molecule type" value="Genomic_DNA"/>
</dbReference>